<dbReference type="InterPro" id="IPR046349">
    <property type="entry name" value="C1-like_sf"/>
</dbReference>
<evidence type="ECO:0000313" key="4">
    <source>
        <dbReference type="Proteomes" id="UP001642360"/>
    </source>
</evidence>
<keyword evidence="1" id="KW-0677">Repeat</keyword>
<dbReference type="PANTHER" id="PTHR32410:SF216">
    <property type="entry name" value="PHORBOL-ESTER_DAG-TYPE DOMAIN-CONTAINING PROTEIN"/>
    <property type="match status" value="1"/>
</dbReference>
<dbReference type="InterPro" id="IPR053192">
    <property type="entry name" value="Vacuole_Formation_Reg"/>
</dbReference>
<evidence type="ECO:0000313" key="3">
    <source>
        <dbReference type="EMBL" id="CAK9143507.1"/>
    </source>
</evidence>
<dbReference type="Proteomes" id="UP001642360">
    <property type="component" value="Unassembled WGS sequence"/>
</dbReference>
<dbReference type="EMBL" id="CAUOFW020001304">
    <property type="protein sequence ID" value="CAK9143507.1"/>
    <property type="molecule type" value="Genomic_DNA"/>
</dbReference>
<evidence type="ECO:0000259" key="2">
    <source>
        <dbReference type="Pfam" id="PF03107"/>
    </source>
</evidence>
<dbReference type="SUPFAM" id="SSF57889">
    <property type="entry name" value="Cysteine-rich domain"/>
    <property type="match status" value="2"/>
</dbReference>
<feature type="domain" description="DC1" evidence="2">
    <location>
        <begin position="58"/>
        <end position="107"/>
    </location>
</feature>
<organism evidence="3 4">
    <name type="scientific">Ilex paraguariensis</name>
    <name type="common">yerba mate</name>
    <dbReference type="NCBI Taxonomy" id="185542"/>
    <lineage>
        <taxon>Eukaryota</taxon>
        <taxon>Viridiplantae</taxon>
        <taxon>Streptophyta</taxon>
        <taxon>Embryophyta</taxon>
        <taxon>Tracheophyta</taxon>
        <taxon>Spermatophyta</taxon>
        <taxon>Magnoliopsida</taxon>
        <taxon>eudicotyledons</taxon>
        <taxon>Gunneridae</taxon>
        <taxon>Pentapetalae</taxon>
        <taxon>asterids</taxon>
        <taxon>campanulids</taxon>
        <taxon>Aquifoliales</taxon>
        <taxon>Aquifoliaceae</taxon>
        <taxon>Ilex</taxon>
    </lineage>
</organism>
<proteinExistence type="predicted"/>
<dbReference type="PANTHER" id="PTHR32410">
    <property type="entry name" value="CYSTEINE/HISTIDINE-RICH C1 DOMAIN FAMILY PROTEIN"/>
    <property type="match status" value="1"/>
</dbReference>
<feature type="domain" description="DC1" evidence="2">
    <location>
        <begin position="224"/>
        <end position="273"/>
    </location>
</feature>
<keyword evidence="4" id="KW-1185">Reference proteome</keyword>
<evidence type="ECO:0000256" key="1">
    <source>
        <dbReference type="ARBA" id="ARBA00022737"/>
    </source>
</evidence>
<gene>
    <name evidence="3" type="ORF">ILEXP_LOCUS11220</name>
</gene>
<dbReference type="AlphaFoldDB" id="A0ABC8RGK4"/>
<sequence>MTPESLRGGENENEIDQSTDLNLLHLPVTDGSLELAKHFGKHTNLEDVEREAELIHWSHEHPLILFDVRKDDDIKDGIILCDGCVLPVSFPFYHCGQCDYFLHLNCVRLRRELEFPIYHEHPLQLSQHSKFYETYWCNACRVYNNGFFYTCKACGFFLDVKCAFLPTSIAHQSHKHPLVQIKGSEHLCKACNYTFSTNGYGCEVCKFNLAHSCALLPNTITHRWDNHPLTLSYPPFSEHPNEFHCEMCEEEINPNYWIYHCNDCDQSFDLECIRDIYSNIKYEGTLKVNRHPHPLKFVQKARKRSSYYSCGDSSDSTRPIFECGGCNYTLCLNCITPNI</sequence>
<dbReference type="InterPro" id="IPR004146">
    <property type="entry name" value="DC1"/>
</dbReference>
<feature type="domain" description="DC1" evidence="2">
    <location>
        <begin position="289"/>
        <end position="335"/>
    </location>
</feature>
<reference evidence="3 4" key="1">
    <citation type="submission" date="2024-02" db="EMBL/GenBank/DDBJ databases">
        <authorList>
            <person name="Vignale AGUSTIN F."/>
            <person name="Sosa J E."/>
            <person name="Modenutti C."/>
        </authorList>
    </citation>
    <scope>NUCLEOTIDE SEQUENCE [LARGE SCALE GENOMIC DNA]</scope>
</reference>
<accession>A0ABC8RGK4</accession>
<protein>
    <recommendedName>
        <fullName evidence="2">DC1 domain-containing protein</fullName>
    </recommendedName>
</protein>
<feature type="domain" description="DC1" evidence="2">
    <location>
        <begin position="118"/>
        <end position="163"/>
    </location>
</feature>
<dbReference type="Pfam" id="PF03107">
    <property type="entry name" value="C1_2"/>
    <property type="match status" value="4"/>
</dbReference>
<name>A0ABC8RGK4_9AQUA</name>
<comment type="caution">
    <text evidence="3">The sequence shown here is derived from an EMBL/GenBank/DDBJ whole genome shotgun (WGS) entry which is preliminary data.</text>
</comment>